<comment type="caution">
    <text evidence="7">The sequence shown here is derived from an EMBL/GenBank/DDBJ whole genome shotgun (WGS) entry which is preliminary data.</text>
</comment>
<keyword evidence="4" id="KW-0804">Transcription</keyword>
<proteinExistence type="predicted"/>
<evidence type="ECO:0000256" key="5">
    <source>
        <dbReference type="SAM" id="Coils"/>
    </source>
</evidence>
<evidence type="ECO:0000256" key="3">
    <source>
        <dbReference type="ARBA" id="ARBA00023125"/>
    </source>
</evidence>
<name>A0A3D8X068_PRIMG</name>
<dbReference type="CDD" id="cd04761">
    <property type="entry name" value="HTH_MerR-SF"/>
    <property type="match status" value="1"/>
</dbReference>
<reference evidence="7 8" key="1">
    <citation type="journal article" date="2018" name="Appl. Environ. Microbiol.">
        <title>Antimicrobial susceptibility testing and tentative epidemiological cut-off values of five Bacillus species relevant for use as animal feed additives or for plant protection.</title>
        <authorList>
            <person name="Agerso Y."/>
            <person name="Stuer-Lauridsen B."/>
            <person name="Bjerre K."/>
            <person name="Jensen M.G."/>
            <person name="Johansen E."/>
            <person name="Bennedsen M."/>
            <person name="Brockmann E."/>
            <person name="Nielsen B."/>
        </authorList>
    </citation>
    <scope>NUCLEOTIDE SEQUENCE [LARGE SCALE GENOMIC DNA]</scope>
    <source>
        <strain evidence="7 8">CHCC20162</strain>
    </source>
</reference>
<dbReference type="AlphaFoldDB" id="A0A3D8X068"/>
<evidence type="ECO:0000256" key="4">
    <source>
        <dbReference type="ARBA" id="ARBA00023163"/>
    </source>
</evidence>
<dbReference type="Pfam" id="PF13411">
    <property type="entry name" value="MerR_1"/>
    <property type="match status" value="1"/>
</dbReference>
<evidence type="ECO:0000313" key="7">
    <source>
        <dbReference type="EMBL" id="RDZ12652.1"/>
    </source>
</evidence>
<dbReference type="InterPro" id="IPR000551">
    <property type="entry name" value="MerR-type_HTH_dom"/>
</dbReference>
<dbReference type="InterPro" id="IPR047057">
    <property type="entry name" value="MerR_fam"/>
</dbReference>
<organism evidence="7 8">
    <name type="scientific">Priestia megaterium</name>
    <name type="common">Bacillus megaterium</name>
    <dbReference type="NCBI Taxonomy" id="1404"/>
    <lineage>
        <taxon>Bacteria</taxon>
        <taxon>Bacillati</taxon>
        <taxon>Bacillota</taxon>
        <taxon>Bacilli</taxon>
        <taxon>Bacillales</taxon>
        <taxon>Bacillaceae</taxon>
        <taxon>Priestia</taxon>
    </lineage>
</organism>
<dbReference type="Gene3D" id="1.10.1660.10">
    <property type="match status" value="1"/>
</dbReference>
<dbReference type="GO" id="GO:0003700">
    <property type="term" value="F:DNA-binding transcription factor activity"/>
    <property type="evidence" value="ECO:0007669"/>
    <property type="project" value="InterPro"/>
</dbReference>
<gene>
    <name evidence="7" type="ORF">C3744_17625</name>
</gene>
<keyword evidence="2" id="KW-0805">Transcription regulation</keyword>
<protein>
    <recommendedName>
        <fullName evidence="6">HTH merR-type domain-containing protein</fullName>
    </recommendedName>
</protein>
<dbReference type="PANTHER" id="PTHR30204">
    <property type="entry name" value="REDOX-CYCLING DRUG-SENSING TRANSCRIPTIONAL ACTIVATOR SOXR"/>
    <property type="match status" value="1"/>
</dbReference>
<dbReference type="RefSeq" id="WP_116075740.1">
    <property type="nucleotide sequence ID" value="NZ_CP187631.1"/>
</dbReference>
<dbReference type="Proteomes" id="UP000256519">
    <property type="component" value="Unassembled WGS sequence"/>
</dbReference>
<dbReference type="SUPFAM" id="SSF46955">
    <property type="entry name" value="Putative DNA-binding domain"/>
    <property type="match status" value="1"/>
</dbReference>
<dbReference type="InterPro" id="IPR009061">
    <property type="entry name" value="DNA-bd_dom_put_sf"/>
</dbReference>
<sequence>MKQTEEEFKLSEVIKLTGLSDQTIRRYQEDFNIQGIRTQGGHRRFKREEIDMLLEAKRLKEEHGYSIKQIRSHFNGETTSEMLEKNEPMKTVFEKKIVNLEEQLAEATEKIDSMVQVLTTFMKQSGQTNQNILSQFQDVLKALPETSTTTNNQRILEKEQRLNELKIRNKLKKEAIEKWGMLPEEERITTVKTGLFSFKREENYNKKRAFIEDYISEHLVDRLEREYDMKQNQ</sequence>
<evidence type="ECO:0000313" key="8">
    <source>
        <dbReference type="Proteomes" id="UP000256519"/>
    </source>
</evidence>
<feature type="coiled-coil region" evidence="5">
    <location>
        <begin position="90"/>
        <end position="117"/>
    </location>
</feature>
<dbReference type="GO" id="GO:0003677">
    <property type="term" value="F:DNA binding"/>
    <property type="evidence" value="ECO:0007669"/>
    <property type="project" value="UniProtKB-KW"/>
</dbReference>
<feature type="domain" description="HTH merR-type" evidence="6">
    <location>
        <begin position="7"/>
        <end position="76"/>
    </location>
</feature>
<accession>A0A3D8X068</accession>
<dbReference type="EMBL" id="PQWM01000018">
    <property type="protein sequence ID" value="RDZ12652.1"/>
    <property type="molecule type" value="Genomic_DNA"/>
</dbReference>
<evidence type="ECO:0000256" key="1">
    <source>
        <dbReference type="ARBA" id="ARBA00022491"/>
    </source>
</evidence>
<dbReference type="PROSITE" id="PS50937">
    <property type="entry name" value="HTH_MERR_2"/>
    <property type="match status" value="1"/>
</dbReference>
<dbReference type="SMART" id="SM00422">
    <property type="entry name" value="HTH_MERR"/>
    <property type="match status" value="1"/>
</dbReference>
<keyword evidence="1" id="KW-0678">Repressor</keyword>
<keyword evidence="5" id="KW-0175">Coiled coil</keyword>
<evidence type="ECO:0000259" key="6">
    <source>
        <dbReference type="PROSITE" id="PS50937"/>
    </source>
</evidence>
<dbReference type="PANTHER" id="PTHR30204:SF69">
    <property type="entry name" value="MERR-FAMILY TRANSCRIPTIONAL REGULATOR"/>
    <property type="match status" value="1"/>
</dbReference>
<keyword evidence="3" id="KW-0238">DNA-binding</keyword>
<evidence type="ECO:0000256" key="2">
    <source>
        <dbReference type="ARBA" id="ARBA00023015"/>
    </source>
</evidence>